<dbReference type="PANTHER" id="PTHR23226">
    <property type="entry name" value="ZINC FINGER AND SCAN DOMAIN-CONTAINING"/>
    <property type="match status" value="1"/>
</dbReference>
<name>A0AAV2RZF4_MEGNR</name>
<comment type="subcellular location">
    <subcellularLocation>
        <location evidence="1">Nucleus</location>
    </subcellularLocation>
</comment>
<dbReference type="GO" id="GO:0000978">
    <property type="term" value="F:RNA polymerase II cis-regulatory region sequence-specific DNA binding"/>
    <property type="evidence" value="ECO:0007669"/>
    <property type="project" value="TreeGrafter"/>
</dbReference>
<keyword evidence="10" id="KW-0539">Nucleus</keyword>
<feature type="domain" description="C2H2-type" evidence="12">
    <location>
        <begin position="176"/>
        <end position="203"/>
    </location>
</feature>
<dbReference type="InterPro" id="IPR036236">
    <property type="entry name" value="Znf_C2H2_sf"/>
</dbReference>
<keyword evidence="4" id="KW-0677">Repeat</keyword>
<dbReference type="GO" id="GO:0008270">
    <property type="term" value="F:zinc ion binding"/>
    <property type="evidence" value="ECO:0007669"/>
    <property type="project" value="UniProtKB-KW"/>
</dbReference>
<evidence type="ECO:0000256" key="4">
    <source>
        <dbReference type="ARBA" id="ARBA00022737"/>
    </source>
</evidence>
<feature type="domain" description="C2H2-type" evidence="12">
    <location>
        <begin position="120"/>
        <end position="147"/>
    </location>
</feature>
<dbReference type="EMBL" id="CAXKWB010040105">
    <property type="protein sequence ID" value="CAL4154340.1"/>
    <property type="molecule type" value="Genomic_DNA"/>
</dbReference>
<evidence type="ECO:0000259" key="12">
    <source>
        <dbReference type="PROSITE" id="PS50157"/>
    </source>
</evidence>
<dbReference type="FunFam" id="3.30.160.60:FF:000551">
    <property type="entry name" value="zinc finger protein 197 isoform X1"/>
    <property type="match status" value="1"/>
</dbReference>
<comment type="caution">
    <text evidence="13">The sequence shown here is derived from an EMBL/GenBank/DDBJ whole genome shotgun (WGS) entry which is preliminary data.</text>
</comment>
<proteinExistence type="inferred from homology"/>
<keyword evidence="14" id="KW-1185">Reference proteome</keyword>
<protein>
    <recommendedName>
        <fullName evidence="12">C2H2-type domain-containing protein</fullName>
    </recommendedName>
</protein>
<keyword evidence="3" id="KW-0479">Metal-binding</keyword>
<sequence>MFSKAIDIVIEQIPRFDEIQIHSYLSNTMSWGTELGDTHSVQQFLQIEMNEEIDIKVKEEFEVHEKVVLSQYDEVSVNDEMGMSEKPIRNNDAELPIKSAGEIYNGPMFVPVQHTVNKPFECYICAKAFSRKDTLIGHWRTHTGDKPYQCKQCDMAFSLNTNLIDHLRIHTGEKPYQCNQCDKAFTQKSNLIRHQRAHTGEKPH</sequence>
<evidence type="ECO:0000256" key="6">
    <source>
        <dbReference type="ARBA" id="ARBA00022833"/>
    </source>
</evidence>
<evidence type="ECO:0000256" key="1">
    <source>
        <dbReference type="ARBA" id="ARBA00004123"/>
    </source>
</evidence>
<evidence type="ECO:0000256" key="7">
    <source>
        <dbReference type="ARBA" id="ARBA00023015"/>
    </source>
</evidence>
<gene>
    <name evidence="13" type="ORF">MNOR_LOCUS31314</name>
</gene>
<keyword evidence="5 11" id="KW-0863">Zinc-finger</keyword>
<evidence type="ECO:0000256" key="11">
    <source>
        <dbReference type="PROSITE-ProRule" id="PRU00042"/>
    </source>
</evidence>
<keyword evidence="8" id="KW-0238">DNA-binding</keyword>
<feature type="non-terminal residue" evidence="13">
    <location>
        <position position="204"/>
    </location>
</feature>
<dbReference type="FunFam" id="3.30.160.60:FF:000016">
    <property type="entry name" value="zinc finger protein 37 homolog"/>
    <property type="match status" value="1"/>
</dbReference>
<evidence type="ECO:0000256" key="3">
    <source>
        <dbReference type="ARBA" id="ARBA00022723"/>
    </source>
</evidence>
<evidence type="ECO:0000256" key="5">
    <source>
        <dbReference type="ARBA" id="ARBA00022771"/>
    </source>
</evidence>
<dbReference type="PANTHER" id="PTHR23226:SF366">
    <property type="entry name" value="ZINC FINGER PROTEIN ZFP2"/>
    <property type="match status" value="1"/>
</dbReference>
<keyword evidence="6" id="KW-0862">Zinc</keyword>
<feature type="domain" description="C2H2-type" evidence="12">
    <location>
        <begin position="148"/>
        <end position="175"/>
    </location>
</feature>
<dbReference type="SMART" id="SM00355">
    <property type="entry name" value="ZnF_C2H2"/>
    <property type="match status" value="3"/>
</dbReference>
<keyword evidence="7" id="KW-0805">Transcription regulation</keyword>
<organism evidence="13 14">
    <name type="scientific">Meganyctiphanes norvegica</name>
    <name type="common">Northern krill</name>
    <name type="synonym">Thysanopoda norvegica</name>
    <dbReference type="NCBI Taxonomy" id="48144"/>
    <lineage>
        <taxon>Eukaryota</taxon>
        <taxon>Metazoa</taxon>
        <taxon>Ecdysozoa</taxon>
        <taxon>Arthropoda</taxon>
        <taxon>Crustacea</taxon>
        <taxon>Multicrustacea</taxon>
        <taxon>Malacostraca</taxon>
        <taxon>Eumalacostraca</taxon>
        <taxon>Eucarida</taxon>
        <taxon>Euphausiacea</taxon>
        <taxon>Euphausiidae</taxon>
        <taxon>Meganyctiphanes</taxon>
    </lineage>
</organism>
<keyword evidence="9" id="KW-0804">Transcription</keyword>
<dbReference type="PROSITE" id="PS50157">
    <property type="entry name" value="ZINC_FINGER_C2H2_2"/>
    <property type="match status" value="3"/>
</dbReference>
<evidence type="ECO:0000256" key="10">
    <source>
        <dbReference type="ARBA" id="ARBA00023242"/>
    </source>
</evidence>
<dbReference type="FunFam" id="3.30.160.60:FF:000303">
    <property type="entry name" value="Zinc finger protein 41"/>
    <property type="match status" value="1"/>
</dbReference>
<dbReference type="SUPFAM" id="SSF57667">
    <property type="entry name" value="beta-beta-alpha zinc fingers"/>
    <property type="match status" value="2"/>
</dbReference>
<dbReference type="GO" id="GO:0000981">
    <property type="term" value="F:DNA-binding transcription factor activity, RNA polymerase II-specific"/>
    <property type="evidence" value="ECO:0007669"/>
    <property type="project" value="TreeGrafter"/>
</dbReference>
<evidence type="ECO:0000256" key="9">
    <source>
        <dbReference type="ARBA" id="ARBA00023163"/>
    </source>
</evidence>
<evidence type="ECO:0000256" key="8">
    <source>
        <dbReference type="ARBA" id="ARBA00023125"/>
    </source>
</evidence>
<comment type="similarity">
    <text evidence="2">Belongs to the krueppel C2H2-type zinc-finger protein family.</text>
</comment>
<evidence type="ECO:0000313" key="14">
    <source>
        <dbReference type="Proteomes" id="UP001497623"/>
    </source>
</evidence>
<evidence type="ECO:0000313" key="13">
    <source>
        <dbReference type="EMBL" id="CAL4154340.1"/>
    </source>
</evidence>
<evidence type="ECO:0000256" key="2">
    <source>
        <dbReference type="ARBA" id="ARBA00006991"/>
    </source>
</evidence>
<reference evidence="13 14" key="1">
    <citation type="submission" date="2024-05" db="EMBL/GenBank/DDBJ databases">
        <authorList>
            <person name="Wallberg A."/>
        </authorList>
    </citation>
    <scope>NUCLEOTIDE SEQUENCE [LARGE SCALE GENOMIC DNA]</scope>
</reference>
<dbReference type="GO" id="GO:0005634">
    <property type="term" value="C:nucleus"/>
    <property type="evidence" value="ECO:0007669"/>
    <property type="project" value="UniProtKB-SubCell"/>
</dbReference>
<accession>A0AAV2RZF4</accession>
<dbReference type="PROSITE" id="PS00028">
    <property type="entry name" value="ZINC_FINGER_C2H2_1"/>
    <property type="match status" value="3"/>
</dbReference>
<dbReference type="AlphaFoldDB" id="A0AAV2RZF4"/>
<dbReference type="Gene3D" id="3.30.160.60">
    <property type="entry name" value="Classic Zinc Finger"/>
    <property type="match status" value="3"/>
</dbReference>
<dbReference type="Pfam" id="PF00096">
    <property type="entry name" value="zf-C2H2"/>
    <property type="match status" value="3"/>
</dbReference>
<dbReference type="Proteomes" id="UP001497623">
    <property type="component" value="Unassembled WGS sequence"/>
</dbReference>
<dbReference type="InterPro" id="IPR013087">
    <property type="entry name" value="Znf_C2H2_type"/>
</dbReference>